<dbReference type="GO" id="GO:0007062">
    <property type="term" value="P:sister chromatid cohesion"/>
    <property type="evidence" value="ECO:0007669"/>
    <property type="project" value="InterPro"/>
</dbReference>
<keyword evidence="2 7" id="KW-0963">Cytoplasm</keyword>
<feature type="binding site" evidence="7">
    <location>
        <begin position="32"/>
        <end position="39"/>
    </location>
    <ligand>
        <name>ATP</name>
        <dbReference type="ChEBI" id="CHEBI:30616"/>
    </ligand>
</feature>
<dbReference type="InterPro" id="IPR036277">
    <property type="entry name" value="SMC_hinge_sf"/>
</dbReference>
<dbReference type="EMBL" id="VIGD01000004">
    <property type="protein sequence ID" value="TQE91590.1"/>
    <property type="molecule type" value="Genomic_DNA"/>
</dbReference>
<evidence type="ECO:0000259" key="8">
    <source>
        <dbReference type="SMART" id="SM00968"/>
    </source>
</evidence>
<evidence type="ECO:0000313" key="9">
    <source>
        <dbReference type="EMBL" id="TQE91590.1"/>
    </source>
</evidence>
<feature type="coiled-coil region" evidence="7">
    <location>
        <begin position="889"/>
        <end position="947"/>
    </location>
</feature>
<comment type="subunit">
    <text evidence="7">Homodimer.</text>
</comment>
<gene>
    <name evidence="7 9" type="primary">smc</name>
    <name evidence="9" type="ORF">FKZ59_04420</name>
</gene>
<organism evidence="9 10">
    <name type="scientific">Ureibacillus terrenus</name>
    <dbReference type="NCBI Taxonomy" id="118246"/>
    <lineage>
        <taxon>Bacteria</taxon>
        <taxon>Bacillati</taxon>
        <taxon>Bacillota</taxon>
        <taxon>Bacilli</taxon>
        <taxon>Bacillales</taxon>
        <taxon>Caryophanaceae</taxon>
        <taxon>Ureibacillus</taxon>
    </lineage>
</organism>
<feature type="coiled-coil region" evidence="7">
    <location>
        <begin position="757"/>
        <end position="861"/>
    </location>
</feature>
<comment type="subcellular location">
    <subcellularLocation>
        <location evidence="1 7">Cytoplasm</location>
    </subcellularLocation>
</comment>
<dbReference type="AlphaFoldDB" id="A0A540V4B6"/>
<dbReference type="Gene3D" id="1.20.1060.20">
    <property type="match status" value="1"/>
</dbReference>
<dbReference type="GO" id="GO:0030261">
    <property type="term" value="P:chromosome condensation"/>
    <property type="evidence" value="ECO:0007669"/>
    <property type="project" value="InterPro"/>
</dbReference>
<dbReference type="GO" id="GO:0005524">
    <property type="term" value="F:ATP binding"/>
    <property type="evidence" value="ECO:0007669"/>
    <property type="project" value="UniProtKB-UniRule"/>
</dbReference>
<evidence type="ECO:0000256" key="7">
    <source>
        <dbReference type="HAMAP-Rule" id="MF_01894"/>
    </source>
</evidence>
<dbReference type="GO" id="GO:0005694">
    <property type="term" value="C:chromosome"/>
    <property type="evidence" value="ECO:0007669"/>
    <property type="project" value="InterPro"/>
</dbReference>
<evidence type="ECO:0000256" key="6">
    <source>
        <dbReference type="ARBA" id="ARBA00023125"/>
    </source>
</evidence>
<dbReference type="InterPro" id="IPR010935">
    <property type="entry name" value="SMC_hinge"/>
</dbReference>
<dbReference type="GO" id="GO:0005737">
    <property type="term" value="C:cytoplasm"/>
    <property type="evidence" value="ECO:0007669"/>
    <property type="project" value="UniProtKB-SubCell"/>
</dbReference>
<dbReference type="SUPFAM" id="SSF75553">
    <property type="entry name" value="Smc hinge domain"/>
    <property type="match status" value="1"/>
</dbReference>
<dbReference type="GO" id="GO:0006260">
    <property type="term" value="P:DNA replication"/>
    <property type="evidence" value="ECO:0007669"/>
    <property type="project" value="UniProtKB-UniRule"/>
</dbReference>
<dbReference type="PIRSF" id="PIRSF005719">
    <property type="entry name" value="SMC"/>
    <property type="match status" value="1"/>
</dbReference>
<dbReference type="Proteomes" id="UP000315753">
    <property type="component" value="Unassembled WGS sequence"/>
</dbReference>
<protein>
    <recommendedName>
        <fullName evidence="7">Chromosome partition protein Smc</fullName>
    </recommendedName>
</protein>
<feature type="coiled-coil region" evidence="7">
    <location>
        <begin position="234"/>
        <end position="499"/>
    </location>
</feature>
<dbReference type="NCBIfam" id="TIGR02168">
    <property type="entry name" value="SMC_prok_B"/>
    <property type="match status" value="1"/>
</dbReference>
<evidence type="ECO:0000313" key="10">
    <source>
        <dbReference type="Proteomes" id="UP000315753"/>
    </source>
</evidence>
<evidence type="ECO:0000256" key="5">
    <source>
        <dbReference type="ARBA" id="ARBA00023054"/>
    </source>
</evidence>
<dbReference type="Pfam" id="PF06470">
    <property type="entry name" value="SMC_hinge"/>
    <property type="match status" value="1"/>
</dbReference>
<dbReference type="InterPro" id="IPR011890">
    <property type="entry name" value="SMC_prok"/>
</dbReference>
<dbReference type="GO" id="GO:0003677">
    <property type="term" value="F:DNA binding"/>
    <property type="evidence" value="ECO:0007669"/>
    <property type="project" value="UniProtKB-UniRule"/>
</dbReference>
<feature type="domain" description="SMC hinge" evidence="8">
    <location>
        <begin position="520"/>
        <end position="639"/>
    </location>
</feature>
<name>A0A540V4B6_9BACL</name>
<dbReference type="Pfam" id="PF02463">
    <property type="entry name" value="SMC_N"/>
    <property type="match status" value="1"/>
</dbReference>
<dbReference type="FunFam" id="3.40.50.300:FF:000984">
    <property type="entry name" value="Chromosome partition protein Smc"/>
    <property type="match status" value="1"/>
</dbReference>
<keyword evidence="4 7" id="KW-0067">ATP-binding</keyword>
<keyword evidence="6 7" id="KW-0238">DNA-binding</keyword>
<dbReference type="SUPFAM" id="SSF52540">
    <property type="entry name" value="P-loop containing nucleoside triphosphate hydrolases"/>
    <property type="match status" value="1"/>
</dbReference>
<keyword evidence="5 7" id="KW-0175">Coiled coil</keyword>
<keyword evidence="3 7" id="KW-0547">Nucleotide-binding</keyword>
<dbReference type="OrthoDB" id="9808768at2"/>
<comment type="caution">
    <text evidence="9">The sequence shown here is derived from an EMBL/GenBank/DDBJ whole genome shotgun (WGS) entry which is preliminary data.</text>
</comment>
<dbReference type="SMART" id="SM00968">
    <property type="entry name" value="SMC_hinge"/>
    <property type="match status" value="1"/>
</dbReference>
<dbReference type="RefSeq" id="WP_141601533.1">
    <property type="nucleotide sequence ID" value="NZ_VIGD01000004.1"/>
</dbReference>
<sequence>MFLKRLEVVGFKSFADRIGIDFVPGVTAVVGPNGSGKSNVTDAIRWVLGEQSAKSLRGSKMEDVIFAGSASRKPLNFAEVTLILNNEDQEVGIPYSEISVTRRVYRSGESEYLLNNQQCRLKDITDLFMDSGLGKEAFSIISQGRVDEILNSKPDDRRTIFEEAAGILKYKLRKKKAEQKLLETDDNLKRVLDILHELDSRLEPLKIQSSAAKDYLRMTEELRELDISLIVHDLKRHHEELIAVKEEHDQLERQEQEKASEIARLQTKAEALRTKIRHIDSAIDEIQERLVEASAEVERWEGRKALVKEKRSNAEKQLQQLQLSLKETKEEEAELANNEEQNKKLFAVKKNEIQQLKAEIKQLDMSLNTSVSQLEEQIEEQKNLYIDLLNEEATAKNELKHIEQQLAQYEETEERINDRSEEMLRKLNQVTGEKNELARKLEETKKKLSEVLEQYEQLQRQLKSASASHDEKRQMLYKAYQHQQQLKSRKEALEELEADYSGFNHGVKEILMARERGELKGIEGAVAELLKVEGKYSRAIETALGAATQHIVTETEQDAQKAIGWLKAKKAGRATFLPKNVMKSRKLSFSQIGQAAGHPSFIRLAHELVEFDEQNRNIVEYLLGNVLVAENLEGASQIARLVGYKYRVVTLDGDIVNAGGSLTGGSVKQQNSLFSRKADLEQLKVQLAQMEQSIAQAEKTLAKEKERLTGLQEQADLLKSRSEQLRQEELAFHSKYVELEMEEKNLKNTVHLASSEKNDASSRKEALLKQKEQIEGRLAQLRHELHRVNEKVDQLSKAKVKSETEKDLLREQLAKKRADLAVLQEQLNQLQIQTADIELKRSKLLQQIETISREIEWIQNERENELTEEEIERAIAEWTEKRNQCSAAIQENRQMRLEYQQALSQLDEQLNEMQRIHKGFLEQLRSMDVKKSRIEFEINRLNNLLEEQYGLDFGEAVNEAAEIEDVDHIRKKVKLLKQSIEELGPVNFTAIEEYERVSERHTFLTEQRNDLIEAQQTLNETIKEMDEEMASRFKESFEKIQQQFRIVFRELFGGGHADLILLEPDNLLETGIEIVAQPPGKKLQNLSLLSGGERALTAIALLFAILNSRPVPFVILDEVEAALDEANVERYSRYLRKLSRDTQFIVITHRKGTMEGADVLYGITMQESGVSKLVSVKLEDEPVLVGQRSE</sequence>
<evidence type="ECO:0000256" key="3">
    <source>
        <dbReference type="ARBA" id="ARBA00022741"/>
    </source>
</evidence>
<dbReference type="InterPro" id="IPR024704">
    <property type="entry name" value="SMC"/>
</dbReference>
<proteinExistence type="inferred from homology"/>
<dbReference type="InterPro" id="IPR003395">
    <property type="entry name" value="RecF/RecN/SMC_N"/>
</dbReference>
<dbReference type="GO" id="GO:0007059">
    <property type="term" value="P:chromosome segregation"/>
    <property type="evidence" value="ECO:0007669"/>
    <property type="project" value="UniProtKB-UniRule"/>
</dbReference>
<evidence type="ECO:0000256" key="2">
    <source>
        <dbReference type="ARBA" id="ARBA00022490"/>
    </source>
</evidence>
<dbReference type="PANTHER" id="PTHR43977">
    <property type="entry name" value="STRUCTURAL MAINTENANCE OF CHROMOSOMES PROTEIN 3"/>
    <property type="match status" value="1"/>
</dbReference>
<dbReference type="HAMAP" id="MF_01894">
    <property type="entry name" value="Smc_prok"/>
    <property type="match status" value="1"/>
</dbReference>
<dbReference type="Gene3D" id="3.40.50.300">
    <property type="entry name" value="P-loop containing nucleotide triphosphate hydrolases"/>
    <property type="match status" value="2"/>
</dbReference>
<feature type="coiled-coil region" evidence="7">
    <location>
        <begin position="680"/>
        <end position="728"/>
    </location>
</feature>
<evidence type="ECO:0000256" key="1">
    <source>
        <dbReference type="ARBA" id="ARBA00004496"/>
    </source>
</evidence>
<reference evidence="9 10" key="1">
    <citation type="submission" date="2019-06" db="EMBL/GenBank/DDBJ databases">
        <title>Genome sequence of Ureibacillus terrenus.</title>
        <authorList>
            <person name="Maclea K.S."/>
            <person name="Simoes M."/>
        </authorList>
    </citation>
    <scope>NUCLEOTIDE SEQUENCE [LARGE SCALE GENOMIC DNA]</scope>
    <source>
        <strain evidence="9 10">ATCC BAA-384</strain>
    </source>
</reference>
<dbReference type="GO" id="GO:0016887">
    <property type="term" value="F:ATP hydrolysis activity"/>
    <property type="evidence" value="ECO:0007669"/>
    <property type="project" value="InterPro"/>
</dbReference>
<evidence type="ECO:0000256" key="4">
    <source>
        <dbReference type="ARBA" id="ARBA00022840"/>
    </source>
</evidence>
<comment type="domain">
    <text evidence="7">Contains large globular domains required for ATP hydrolysis at each terminus and a third globular domain forming a flexible hinge near the middle of the molecule. These domains are separated by coiled-coil structures.</text>
</comment>
<keyword evidence="10" id="KW-1185">Reference proteome</keyword>
<dbReference type="InterPro" id="IPR027417">
    <property type="entry name" value="P-loop_NTPase"/>
</dbReference>
<dbReference type="FunFam" id="3.40.50.300:FF:000901">
    <property type="entry name" value="Chromosome partition protein Smc"/>
    <property type="match status" value="1"/>
</dbReference>
<dbReference type="Gene3D" id="3.30.70.1620">
    <property type="match status" value="1"/>
</dbReference>
<comment type="similarity">
    <text evidence="7">Belongs to the SMC family.</text>
</comment>
<dbReference type="CDD" id="cd03278">
    <property type="entry name" value="ABC_SMC_barmotin"/>
    <property type="match status" value="2"/>
</dbReference>
<accession>A0A540V4B6</accession>
<comment type="function">
    <text evidence="7">Required for chromosome condensation and partitioning.</text>
</comment>